<dbReference type="GO" id="GO:0008661">
    <property type="term" value="F:1-deoxy-D-xylulose-5-phosphate synthase activity"/>
    <property type="evidence" value="ECO:0007669"/>
    <property type="project" value="UniProtKB-UniRule"/>
</dbReference>
<dbReference type="NCBIfam" id="NF003933">
    <property type="entry name" value="PRK05444.2-2"/>
    <property type="match status" value="1"/>
</dbReference>
<keyword evidence="7 11" id="KW-0784">Thiamine biosynthesis</keyword>
<dbReference type="EMBL" id="JACHJV010000001">
    <property type="protein sequence ID" value="MBB4921868.1"/>
    <property type="molecule type" value="Genomic_DNA"/>
</dbReference>
<comment type="function">
    <text evidence="10 11">Catalyzes the acyloin condensation reaction between C atoms 2 and 3 of pyruvate and glyceraldehyde 3-phosphate to yield 1-deoxy-D-xylulose-5-phosphate (DXP).</text>
</comment>
<dbReference type="Gene3D" id="3.40.50.920">
    <property type="match status" value="1"/>
</dbReference>
<dbReference type="FunFam" id="3.40.50.970:FF:000005">
    <property type="entry name" value="1-deoxy-D-xylulose-5-phosphate synthase"/>
    <property type="match status" value="1"/>
</dbReference>
<dbReference type="EC" id="2.2.1.7" evidence="11"/>
<keyword evidence="4 11" id="KW-0808">Transferase</keyword>
<evidence type="ECO:0000256" key="7">
    <source>
        <dbReference type="ARBA" id="ARBA00022977"/>
    </source>
</evidence>
<dbReference type="InterPro" id="IPR049557">
    <property type="entry name" value="Transketolase_CS"/>
</dbReference>
<organism evidence="13 14">
    <name type="scientific">Kitasatospora kifunensis</name>
    <name type="common">Streptomyces kifunensis</name>
    <dbReference type="NCBI Taxonomy" id="58351"/>
    <lineage>
        <taxon>Bacteria</taxon>
        <taxon>Bacillati</taxon>
        <taxon>Actinomycetota</taxon>
        <taxon>Actinomycetes</taxon>
        <taxon>Kitasatosporales</taxon>
        <taxon>Streptomycetaceae</taxon>
        <taxon>Kitasatospora</taxon>
    </lineage>
</organism>
<dbReference type="GO" id="GO:0019288">
    <property type="term" value="P:isopentenyl diphosphate biosynthetic process, methylerythritol 4-phosphate pathway"/>
    <property type="evidence" value="ECO:0007669"/>
    <property type="project" value="TreeGrafter"/>
</dbReference>
<feature type="binding site" evidence="11">
    <location>
        <position position="368"/>
    </location>
    <ligand>
        <name>thiamine diphosphate</name>
        <dbReference type="ChEBI" id="CHEBI:58937"/>
    </ligand>
</feature>
<dbReference type="PROSITE" id="PS00802">
    <property type="entry name" value="TRANSKETOLASE_2"/>
    <property type="match status" value="1"/>
</dbReference>
<keyword evidence="9 11" id="KW-0414">Isoprene biosynthesis</keyword>
<dbReference type="InterPro" id="IPR033248">
    <property type="entry name" value="Transketolase_C"/>
</dbReference>
<keyword evidence="8 11" id="KW-0786">Thiamine pyrophosphate</keyword>
<comment type="similarity">
    <text evidence="2 11">Belongs to the transketolase family. DXPS subfamily.</text>
</comment>
<evidence type="ECO:0000256" key="6">
    <source>
        <dbReference type="ARBA" id="ARBA00022842"/>
    </source>
</evidence>
<feature type="binding site" evidence="11">
    <location>
        <position position="286"/>
    </location>
    <ligand>
        <name>thiamine diphosphate</name>
        <dbReference type="ChEBI" id="CHEBI:58937"/>
    </ligand>
</feature>
<dbReference type="GO" id="GO:0009228">
    <property type="term" value="P:thiamine biosynthetic process"/>
    <property type="evidence" value="ECO:0007669"/>
    <property type="project" value="UniProtKB-UniRule"/>
</dbReference>
<feature type="binding site" evidence="11">
    <location>
        <position position="175"/>
    </location>
    <ligand>
        <name>thiamine diphosphate</name>
        <dbReference type="ChEBI" id="CHEBI:58937"/>
    </ligand>
</feature>
<dbReference type="InterPro" id="IPR005475">
    <property type="entry name" value="Transketolase-like_Pyr-bd"/>
</dbReference>
<dbReference type="HAMAP" id="MF_00315">
    <property type="entry name" value="DXP_synth"/>
    <property type="match status" value="1"/>
</dbReference>
<feature type="domain" description="Transketolase-like pyrimidine-binding" evidence="12">
    <location>
        <begin position="317"/>
        <end position="481"/>
    </location>
</feature>
<keyword evidence="14" id="KW-1185">Reference proteome</keyword>
<keyword evidence="5 11" id="KW-0479">Metal-binding</keyword>
<evidence type="ECO:0000313" key="14">
    <source>
        <dbReference type="Proteomes" id="UP000540506"/>
    </source>
</evidence>
<evidence type="ECO:0000256" key="5">
    <source>
        <dbReference type="ARBA" id="ARBA00022723"/>
    </source>
</evidence>
<dbReference type="Pfam" id="PF02779">
    <property type="entry name" value="Transket_pyr"/>
    <property type="match status" value="1"/>
</dbReference>
<sequence length="640" mass="67832">MSLLSSVHGPADLKRLPAHRMPELAQEIRDFLIEAVTRTGGHLGPNLGVVELSIALHRVFDSPRDRILWDTGHQAYVHKLLTGRQDFSRLRAKGGLSGYPSRAESEHDVIENSHASTVLGYADGIAKAHQIQGRTDRQTVAVIGDGALTGGLAWEALNNIAEAQDRPLVIVVNDNERSYAKTIGGLANHLATLRTTQGYERFLAWGKEALQRTPVVGQPIFEALHGAKKGFKDSFAPQGMFEDLGLKYVGPIDGHDIAAVESALRKARGFGGPVIVHCLTVKGRGYRPAELDEADRFHAVGAMDPYTCLPVSPSGGTSWTSVFGEEMLAVGVQRPDVVAITAAMLQPVGLAEFAKAFPKRIFDVGIAEQHAVTSAAGLATAGLHPVVAVYATFLNRAFDQVLMDVALHRLGVTFVLDRAGVTGNDGASHNGMWDMSILQVVPGLRLAAPRDAEQLKAQLREALEVADAPTVVRYPKGEVGSVIPAVEHLGGVDVLQRTRVPGRTGQDVLLVSVGSMAGACLDAAALLTADGLATTVVDPRWVKPVDPALVQLAAAHKLVVTVEDNGRAGGVGAAIAQALRDAEVATPLRDLGIPQEFLQHAGRGEIMEEAGLTGTGIAAQSAAFAKHLLPNRGVNEPRAS</sequence>
<protein>
    <recommendedName>
        <fullName evidence="11">1-deoxy-D-xylulose-5-phosphate synthase</fullName>
        <ecNumber evidence="11">2.2.1.7</ecNumber>
    </recommendedName>
    <alternativeName>
        <fullName evidence="11">1-deoxyxylulose-5-phosphate synthase</fullName>
        <shortName evidence="11">DXP synthase</shortName>
        <shortName evidence="11">DXPS</shortName>
    </alternativeName>
</protein>
<evidence type="ECO:0000313" key="13">
    <source>
        <dbReference type="EMBL" id="MBB4921868.1"/>
    </source>
</evidence>
<reference evidence="13 14" key="1">
    <citation type="submission" date="2020-08" db="EMBL/GenBank/DDBJ databases">
        <title>Sequencing the genomes of 1000 actinobacteria strains.</title>
        <authorList>
            <person name="Klenk H.-P."/>
        </authorList>
    </citation>
    <scope>NUCLEOTIDE SEQUENCE [LARGE SCALE GENOMIC DNA]</scope>
    <source>
        <strain evidence="13 14">DSM 41654</strain>
    </source>
</reference>
<dbReference type="PROSITE" id="PS00801">
    <property type="entry name" value="TRANSKETOLASE_1"/>
    <property type="match status" value="1"/>
</dbReference>
<feature type="binding site" evidence="11">
    <location>
        <position position="175"/>
    </location>
    <ligand>
        <name>Mg(2+)</name>
        <dbReference type="ChEBI" id="CHEBI:18420"/>
    </ligand>
</feature>
<comment type="caution">
    <text evidence="13">The sequence shown here is derived from an EMBL/GenBank/DDBJ whole genome shotgun (WGS) entry which is preliminary data.</text>
</comment>
<comment type="catalytic activity">
    <reaction evidence="11">
        <text>D-glyceraldehyde 3-phosphate + pyruvate + H(+) = 1-deoxy-D-xylulose 5-phosphate + CO2</text>
        <dbReference type="Rhea" id="RHEA:12605"/>
        <dbReference type="ChEBI" id="CHEBI:15361"/>
        <dbReference type="ChEBI" id="CHEBI:15378"/>
        <dbReference type="ChEBI" id="CHEBI:16526"/>
        <dbReference type="ChEBI" id="CHEBI:57792"/>
        <dbReference type="ChEBI" id="CHEBI:59776"/>
        <dbReference type="EC" id="2.2.1.7"/>
    </reaction>
</comment>
<evidence type="ECO:0000256" key="9">
    <source>
        <dbReference type="ARBA" id="ARBA00023229"/>
    </source>
</evidence>
<evidence type="ECO:0000256" key="10">
    <source>
        <dbReference type="ARBA" id="ARBA00055605"/>
    </source>
</evidence>
<dbReference type="Proteomes" id="UP000540506">
    <property type="component" value="Unassembled WGS sequence"/>
</dbReference>
<dbReference type="CDD" id="cd02007">
    <property type="entry name" value="TPP_DXS"/>
    <property type="match status" value="1"/>
</dbReference>
<dbReference type="Gene3D" id="3.40.50.970">
    <property type="match status" value="2"/>
</dbReference>
<evidence type="ECO:0000256" key="11">
    <source>
        <dbReference type="HAMAP-Rule" id="MF_00315"/>
    </source>
</evidence>
<dbReference type="InterPro" id="IPR029061">
    <property type="entry name" value="THDP-binding"/>
</dbReference>
<comment type="pathway">
    <text evidence="1 11">Metabolic intermediate biosynthesis; 1-deoxy-D-xylulose 5-phosphate biosynthesis; 1-deoxy-D-xylulose 5-phosphate from D-glyceraldehyde 3-phosphate and pyruvate: step 1/1.</text>
</comment>
<dbReference type="GO" id="GO:0005829">
    <property type="term" value="C:cytosol"/>
    <property type="evidence" value="ECO:0007669"/>
    <property type="project" value="TreeGrafter"/>
</dbReference>
<feature type="binding site" evidence="11">
    <location>
        <position position="73"/>
    </location>
    <ligand>
        <name>thiamine diphosphate</name>
        <dbReference type="ChEBI" id="CHEBI:58937"/>
    </ligand>
</feature>
<dbReference type="InterPro" id="IPR005477">
    <property type="entry name" value="Dxylulose-5-P_synthase"/>
</dbReference>
<comment type="cofactor">
    <cofactor evidence="11">
        <name>thiamine diphosphate</name>
        <dbReference type="ChEBI" id="CHEBI:58937"/>
    </cofactor>
    <text evidence="11">Binds 1 thiamine pyrophosphate per subunit.</text>
</comment>
<dbReference type="AlphaFoldDB" id="A0A7W7VTK7"/>
<dbReference type="InterPro" id="IPR020826">
    <property type="entry name" value="Transketolase_BS"/>
</dbReference>
<dbReference type="NCBIfam" id="TIGR00204">
    <property type="entry name" value="dxs"/>
    <property type="match status" value="1"/>
</dbReference>
<dbReference type="SUPFAM" id="SSF52518">
    <property type="entry name" value="Thiamin diphosphate-binding fold (THDP-binding)"/>
    <property type="match status" value="2"/>
</dbReference>
<dbReference type="GO" id="GO:0030976">
    <property type="term" value="F:thiamine pyrophosphate binding"/>
    <property type="evidence" value="ECO:0007669"/>
    <property type="project" value="UniProtKB-UniRule"/>
</dbReference>
<dbReference type="SUPFAM" id="SSF52922">
    <property type="entry name" value="TK C-terminal domain-like"/>
    <property type="match status" value="1"/>
</dbReference>
<comment type="subunit">
    <text evidence="3 11">Homodimer.</text>
</comment>
<accession>A0A7W7VTK7</accession>
<feature type="binding site" evidence="11">
    <location>
        <begin position="113"/>
        <end position="115"/>
    </location>
    <ligand>
        <name>thiamine diphosphate</name>
        <dbReference type="ChEBI" id="CHEBI:58937"/>
    </ligand>
</feature>
<dbReference type="PANTHER" id="PTHR43322">
    <property type="entry name" value="1-D-DEOXYXYLULOSE 5-PHOSPHATE SYNTHASE-RELATED"/>
    <property type="match status" value="1"/>
</dbReference>
<evidence type="ECO:0000256" key="2">
    <source>
        <dbReference type="ARBA" id="ARBA00011081"/>
    </source>
</evidence>
<dbReference type="Pfam" id="PF02780">
    <property type="entry name" value="Transketolase_C"/>
    <property type="match status" value="1"/>
</dbReference>
<dbReference type="GO" id="GO:0016114">
    <property type="term" value="P:terpenoid biosynthetic process"/>
    <property type="evidence" value="ECO:0007669"/>
    <property type="project" value="UniProtKB-UniRule"/>
</dbReference>
<dbReference type="UniPathway" id="UPA00064">
    <property type="reaction ID" value="UER00091"/>
</dbReference>
<dbReference type="Pfam" id="PF13292">
    <property type="entry name" value="DXP_synthase_N"/>
    <property type="match status" value="1"/>
</dbReference>
<dbReference type="GO" id="GO:0000287">
    <property type="term" value="F:magnesium ion binding"/>
    <property type="evidence" value="ECO:0007669"/>
    <property type="project" value="UniProtKB-UniRule"/>
</dbReference>
<evidence type="ECO:0000256" key="8">
    <source>
        <dbReference type="ARBA" id="ARBA00023052"/>
    </source>
</evidence>
<keyword evidence="6 11" id="KW-0460">Magnesium</keyword>
<evidence type="ECO:0000256" key="1">
    <source>
        <dbReference type="ARBA" id="ARBA00004980"/>
    </source>
</evidence>
<dbReference type="FunFam" id="3.40.50.920:FF:000002">
    <property type="entry name" value="1-deoxy-D-xylulose-5-phosphate synthase"/>
    <property type="match status" value="1"/>
</dbReference>
<name>A0A7W7VTK7_KITKI</name>
<dbReference type="PANTHER" id="PTHR43322:SF5">
    <property type="entry name" value="1-DEOXY-D-XYLULOSE-5-PHOSPHATE SYNTHASE, CHLOROPLASTIC"/>
    <property type="match status" value="1"/>
</dbReference>
<feature type="binding site" evidence="11">
    <location>
        <begin position="146"/>
        <end position="147"/>
    </location>
    <ligand>
        <name>thiamine diphosphate</name>
        <dbReference type="ChEBI" id="CHEBI:58937"/>
    </ligand>
</feature>
<dbReference type="CDD" id="cd07033">
    <property type="entry name" value="TPP_PYR_DXS_TK_like"/>
    <property type="match status" value="1"/>
</dbReference>
<dbReference type="RefSeq" id="WP_184934136.1">
    <property type="nucleotide sequence ID" value="NZ_JACHJV010000001.1"/>
</dbReference>
<dbReference type="SMART" id="SM00861">
    <property type="entry name" value="Transket_pyr"/>
    <property type="match status" value="1"/>
</dbReference>
<evidence type="ECO:0000256" key="3">
    <source>
        <dbReference type="ARBA" id="ARBA00011738"/>
    </source>
</evidence>
<feature type="binding site" evidence="11">
    <location>
        <position position="145"/>
    </location>
    <ligand>
        <name>Mg(2+)</name>
        <dbReference type="ChEBI" id="CHEBI:18420"/>
    </ligand>
</feature>
<dbReference type="InterPro" id="IPR009014">
    <property type="entry name" value="Transketo_C/PFOR_II"/>
</dbReference>
<comment type="cofactor">
    <cofactor evidence="11">
        <name>Mg(2+)</name>
        <dbReference type="ChEBI" id="CHEBI:18420"/>
    </cofactor>
    <text evidence="11">Binds 1 Mg(2+) ion per subunit.</text>
</comment>
<evidence type="ECO:0000256" key="4">
    <source>
        <dbReference type="ARBA" id="ARBA00022679"/>
    </source>
</evidence>
<evidence type="ECO:0000259" key="12">
    <source>
        <dbReference type="SMART" id="SM00861"/>
    </source>
</evidence>
<gene>
    <name evidence="11" type="primary">dxs</name>
    <name evidence="13" type="ORF">FHR34_000861</name>
</gene>
<proteinExistence type="inferred from homology"/>